<evidence type="ECO:0000256" key="1">
    <source>
        <dbReference type="ARBA" id="ARBA00022676"/>
    </source>
</evidence>
<comment type="catalytic activity">
    <reaction evidence="3">
        <text>adenosine + phosphate = alpha-D-ribose 1-phosphate + adenine</text>
        <dbReference type="Rhea" id="RHEA:27642"/>
        <dbReference type="ChEBI" id="CHEBI:16335"/>
        <dbReference type="ChEBI" id="CHEBI:16708"/>
        <dbReference type="ChEBI" id="CHEBI:43474"/>
        <dbReference type="ChEBI" id="CHEBI:57720"/>
        <dbReference type="EC" id="2.4.2.1"/>
    </reaction>
</comment>
<dbReference type="InterPro" id="IPR009664">
    <property type="entry name" value="Ppnp"/>
</dbReference>
<evidence type="ECO:0000313" key="4">
    <source>
        <dbReference type="EMBL" id="MFC3913766.1"/>
    </source>
</evidence>
<sequence length="93" mass="10062">MLNVNEYFEGKVKSIGFSNGAEKATVGVMAPGEYTFNTGAPELMVVIRGALTVLLPGQDDWSTYASGQQFDVPGNSSFQLKVDVDTAYLCEFK</sequence>
<dbReference type="HAMAP" id="MF_01537">
    <property type="entry name" value="Nucleos_phosphorylase_PpnP"/>
    <property type="match status" value="1"/>
</dbReference>
<keyword evidence="5" id="KW-1185">Reference proteome</keyword>
<evidence type="ECO:0000313" key="5">
    <source>
        <dbReference type="Proteomes" id="UP001595692"/>
    </source>
</evidence>
<dbReference type="PANTHER" id="PTHR36540:SF1">
    <property type="entry name" value="PYRIMIDINE_PURINE NUCLEOSIDE PHOSPHORYLASE"/>
    <property type="match status" value="1"/>
</dbReference>
<dbReference type="CDD" id="cd20296">
    <property type="entry name" value="cupin_PpnP-like"/>
    <property type="match status" value="1"/>
</dbReference>
<name>A0ABV8CNT2_9GAMM</name>
<comment type="catalytic activity">
    <reaction evidence="3">
        <text>guanosine + phosphate = alpha-D-ribose 1-phosphate + guanine</text>
        <dbReference type="Rhea" id="RHEA:13233"/>
        <dbReference type="ChEBI" id="CHEBI:16235"/>
        <dbReference type="ChEBI" id="CHEBI:16750"/>
        <dbReference type="ChEBI" id="CHEBI:43474"/>
        <dbReference type="ChEBI" id="CHEBI:57720"/>
        <dbReference type="EC" id="2.4.2.1"/>
    </reaction>
</comment>
<comment type="catalytic activity">
    <reaction evidence="3">
        <text>thymidine + phosphate = 2-deoxy-alpha-D-ribose 1-phosphate + thymine</text>
        <dbReference type="Rhea" id="RHEA:16037"/>
        <dbReference type="ChEBI" id="CHEBI:17748"/>
        <dbReference type="ChEBI" id="CHEBI:17821"/>
        <dbReference type="ChEBI" id="CHEBI:43474"/>
        <dbReference type="ChEBI" id="CHEBI:57259"/>
        <dbReference type="EC" id="2.4.2.2"/>
    </reaction>
</comment>
<comment type="function">
    <text evidence="3">Catalyzes the phosphorolysis of diverse nucleosides, yielding D-ribose 1-phosphate and the respective free bases. Can use uridine, adenosine, guanosine, cytidine, thymidine, inosine and xanthosine as substrates. Also catalyzes the reverse reactions.</text>
</comment>
<keyword evidence="1 3" id="KW-0328">Glycosyltransferase</keyword>
<comment type="catalytic activity">
    <reaction evidence="3">
        <text>a purine D-ribonucleoside + phosphate = a purine nucleobase + alpha-D-ribose 1-phosphate</text>
        <dbReference type="Rhea" id="RHEA:19805"/>
        <dbReference type="ChEBI" id="CHEBI:26386"/>
        <dbReference type="ChEBI" id="CHEBI:43474"/>
        <dbReference type="ChEBI" id="CHEBI:57720"/>
        <dbReference type="ChEBI" id="CHEBI:142355"/>
        <dbReference type="EC" id="2.4.2.1"/>
    </reaction>
</comment>
<dbReference type="Pfam" id="PF06865">
    <property type="entry name" value="Ppnp"/>
    <property type="match status" value="1"/>
</dbReference>
<dbReference type="SUPFAM" id="SSF51182">
    <property type="entry name" value="RmlC-like cupins"/>
    <property type="match status" value="1"/>
</dbReference>
<dbReference type="Gene3D" id="2.60.120.10">
    <property type="entry name" value="Jelly Rolls"/>
    <property type="match status" value="1"/>
</dbReference>
<evidence type="ECO:0000256" key="2">
    <source>
        <dbReference type="ARBA" id="ARBA00022679"/>
    </source>
</evidence>
<accession>A0ABV8CNT2</accession>
<protein>
    <recommendedName>
        <fullName evidence="3">Pyrimidine/purine nucleoside phosphorylase</fullName>
        <ecNumber evidence="3">2.4.2.1</ecNumber>
        <ecNumber evidence="3">2.4.2.2</ecNumber>
    </recommendedName>
    <alternativeName>
        <fullName evidence="3">Adenosine phosphorylase</fullName>
    </alternativeName>
    <alternativeName>
        <fullName evidence="3">Cytidine phosphorylase</fullName>
    </alternativeName>
    <alternativeName>
        <fullName evidence="3">Guanosine phosphorylase</fullName>
    </alternativeName>
    <alternativeName>
        <fullName evidence="3">Inosine phosphorylase</fullName>
    </alternativeName>
    <alternativeName>
        <fullName evidence="3">Thymidine phosphorylase</fullName>
    </alternativeName>
    <alternativeName>
        <fullName evidence="3">Uridine phosphorylase</fullName>
    </alternativeName>
    <alternativeName>
        <fullName evidence="3">Xanthosine phosphorylase</fullName>
    </alternativeName>
</protein>
<dbReference type="EMBL" id="JBHSAF010000014">
    <property type="protein sequence ID" value="MFC3913766.1"/>
    <property type="molecule type" value="Genomic_DNA"/>
</dbReference>
<comment type="catalytic activity">
    <reaction evidence="3">
        <text>uridine + phosphate = alpha-D-ribose 1-phosphate + uracil</text>
        <dbReference type="Rhea" id="RHEA:24388"/>
        <dbReference type="ChEBI" id="CHEBI:16704"/>
        <dbReference type="ChEBI" id="CHEBI:17568"/>
        <dbReference type="ChEBI" id="CHEBI:43474"/>
        <dbReference type="ChEBI" id="CHEBI:57720"/>
        <dbReference type="EC" id="2.4.2.2"/>
    </reaction>
</comment>
<dbReference type="InterPro" id="IPR011051">
    <property type="entry name" value="RmlC_Cupin_sf"/>
</dbReference>
<keyword evidence="2 3" id="KW-0808">Transferase</keyword>
<comment type="catalytic activity">
    <reaction evidence="3">
        <text>xanthosine + phosphate = alpha-D-ribose 1-phosphate + xanthine</text>
        <dbReference type="Rhea" id="RHEA:27638"/>
        <dbReference type="ChEBI" id="CHEBI:17712"/>
        <dbReference type="ChEBI" id="CHEBI:18107"/>
        <dbReference type="ChEBI" id="CHEBI:43474"/>
        <dbReference type="ChEBI" id="CHEBI:57720"/>
        <dbReference type="EC" id="2.4.2.1"/>
    </reaction>
</comment>
<dbReference type="Proteomes" id="UP001595692">
    <property type="component" value="Unassembled WGS sequence"/>
</dbReference>
<proteinExistence type="inferred from homology"/>
<dbReference type="PANTHER" id="PTHR36540">
    <property type="entry name" value="PYRIMIDINE/PURINE NUCLEOSIDE PHOSPHORYLASE"/>
    <property type="match status" value="1"/>
</dbReference>
<dbReference type="InterPro" id="IPR014710">
    <property type="entry name" value="RmlC-like_jellyroll"/>
</dbReference>
<evidence type="ECO:0000256" key="3">
    <source>
        <dbReference type="HAMAP-Rule" id="MF_01537"/>
    </source>
</evidence>
<dbReference type="EC" id="2.4.2.1" evidence="3"/>
<comment type="caution">
    <text evidence="4">The sequence shown here is derived from an EMBL/GenBank/DDBJ whole genome shotgun (WGS) entry which is preliminary data.</text>
</comment>
<dbReference type="RefSeq" id="WP_377152172.1">
    <property type="nucleotide sequence ID" value="NZ_JBHSAF010000014.1"/>
</dbReference>
<reference evidence="5" key="1">
    <citation type="journal article" date="2019" name="Int. J. Syst. Evol. Microbiol.">
        <title>The Global Catalogue of Microorganisms (GCM) 10K type strain sequencing project: providing services to taxonomists for standard genome sequencing and annotation.</title>
        <authorList>
            <consortium name="The Broad Institute Genomics Platform"/>
            <consortium name="The Broad Institute Genome Sequencing Center for Infectious Disease"/>
            <person name="Wu L."/>
            <person name="Ma J."/>
        </authorList>
    </citation>
    <scope>NUCLEOTIDE SEQUENCE [LARGE SCALE GENOMIC DNA]</scope>
    <source>
        <strain evidence="5">CCUG 54939</strain>
    </source>
</reference>
<gene>
    <name evidence="3" type="primary">ppnP</name>
    <name evidence="4" type="ORF">ACFOSS_09840</name>
</gene>
<comment type="similarity">
    <text evidence="3">Belongs to the nucleoside phosphorylase PpnP family.</text>
</comment>
<comment type="catalytic activity">
    <reaction evidence="3">
        <text>inosine + phosphate = alpha-D-ribose 1-phosphate + hypoxanthine</text>
        <dbReference type="Rhea" id="RHEA:27646"/>
        <dbReference type="ChEBI" id="CHEBI:17368"/>
        <dbReference type="ChEBI" id="CHEBI:17596"/>
        <dbReference type="ChEBI" id="CHEBI:43474"/>
        <dbReference type="ChEBI" id="CHEBI:57720"/>
        <dbReference type="EC" id="2.4.2.1"/>
    </reaction>
</comment>
<dbReference type="EC" id="2.4.2.2" evidence="3"/>
<organism evidence="4 5">
    <name type="scientific">Pseudaeromonas sharmana</name>
    <dbReference type="NCBI Taxonomy" id="328412"/>
    <lineage>
        <taxon>Bacteria</taxon>
        <taxon>Pseudomonadati</taxon>
        <taxon>Pseudomonadota</taxon>
        <taxon>Gammaproteobacteria</taxon>
        <taxon>Aeromonadales</taxon>
        <taxon>Aeromonadaceae</taxon>
        <taxon>Pseudaeromonas</taxon>
    </lineage>
</organism>
<comment type="catalytic activity">
    <reaction evidence="3">
        <text>cytidine + phosphate = cytosine + alpha-D-ribose 1-phosphate</text>
        <dbReference type="Rhea" id="RHEA:52540"/>
        <dbReference type="ChEBI" id="CHEBI:16040"/>
        <dbReference type="ChEBI" id="CHEBI:17562"/>
        <dbReference type="ChEBI" id="CHEBI:43474"/>
        <dbReference type="ChEBI" id="CHEBI:57720"/>
        <dbReference type="EC" id="2.4.2.2"/>
    </reaction>
</comment>